<dbReference type="HOGENOM" id="CLU_1304215_0_0_5"/>
<sequence>MASTAHVAKSSRRTSPRAPFSASDTLRHKALERLTLAIAKAVESASDDTLADIVGSEDLRHALVIAPRDIAPEAPADLEAIRSARERTAQFREEMAERAGGMFDRAHVAEMLGVSSAAIDKQRQRRQILGVPYGTELRYPAAQFVKGEVLHGLKAVLEAFDDMNPWEQLMMLTTPVDGFGSSPETIFQTLARRPEQKILKQLAGLAASWTA</sequence>
<protein>
    <recommendedName>
        <fullName evidence="4">DNA-binding protein</fullName>
    </recommendedName>
</protein>
<reference evidence="2 3" key="1">
    <citation type="journal article" date="2015" name="Int. J. Syst. Evol. Microbiol.">
        <title>Description of Sphingopyxis fribergensis sp. nov. - a soil bacterium with the ability to degrade styrene and phenylacetic acid.</title>
        <authorList>
            <person name="Oelschlagel M."/>
            <person name="Ruckert C."/>
            <person name="Kalinowski J."/>
            <person name="Schmidt G."/>
            <person name="Schlomann M."/>
            <person name="Tischler D."/>
        </authorList>
    </citation>
    <scope>NUCLEOTIDE SEQUENCE [LARGE SCALE GENOMIC DNA]</scope>
    <source>
        <strain evidence="2 3">Kp5.2</strain>
    </source>
</reference>
<dbReference type="OrthoDB" id="7274331at2"/>
<gene>
    <name evidence="2" type="ORF">SKP52_01235</name>
</gene>
<keyword evidence="3" id="KW-1185">Reference proteome</keyword>
<evidence type="ECO:0000256" key="1">
    <source>
        <dbReference type="SAM" id="MobiDB-lite"/>
    </source>
</evidence>
<evidence type="ECO:0008006" key="4">
    <source>
        <dbReference type="Google" id="ProtNLM"/>
    </source>
</evidence>
<dbReference type="Proteomes" id="UP000030907">
    <property type="component" value="Chromosome"/>
</dbReference>
<proteinExistence type="predicted"/>
<feature type="region of interest" description="Disordered" evidence="1">
    <location>
        <begin position="1"/>
        <end position="24"/>
    </location>
</feature>
<dbReference type="RefSeq" id="WP_039570779.1">
    <property type="nucleotide sequence ID" value="NZ_CP009122.1"/>
</dbReference>
<evidence type="ECO:0000313" key="2">
    <source>
        <dbReference type="EMBL" id="AJA07189.1"/>
    </source>
</evidence>
<dbReference type="STRING" id="1515612.SKP52_01235"/>
<dbReference type="AlphaFoldDB" id="A0A0A7PBB5"/>
<name>A0A0A7PBB5_9SPHN</name>
<organism evidence="2 3">
    <name type="scientific">Sphingopyxis fribergensis</name>
    <dbReference type="NCBI Taxonomy" id="1515612"/>
    <lineage>
        <taxon>Bacteria</taxon>
        <taxon>Pseudomonadati</taxon>
        <taxon>Pseudomonadota</taxon>
        <taxon>Alphaproteobacteria</taxon>
        <taxon>Sphingomonadales</taxon>
        <taxon>Sphingomonadaceae</taxon>
        <taxon>Sphingopyxis</taxon>
    </lineage>
</organism>
<evidence type="ECO:0000313" key="3">
    <source>
        <dbReference type="Proteomes" id="UP000030907"/>
    </source>
</evidence>
<dbReference type="EMBL" id="CP009122">
    <property type="protein sequence ID" value="AJA07189.1"/>
    <property type="molecule type" value="Genomic_DNA"/>
</dbReference>
<accession>A0A0A7PBB5</accession>
<dbReference type="KEGG" id="sphk:SKP52_01235"/>